<evidence type="ECO:0000313" key="3">
    <source>
        <dbReference type="Proteomes" id="UP000054272"/>
    </source>
</evidence>
<feature type="region of interest" description="Disordered" evidence="1">
    <location>
        <begin position="191"/>
        <end position="226"/>
    </location>
</feature>
<protein>
    <submittedName>
        <fullName evidence="2">Uncharacterized protein</fullName>
    </submittedName>
</protein>
<organism evidence="2 3">
    <name type="scientific">Cryptococcus gattii EJB2</name>
    <dbReference type="NCBI Taxonomy" id="1296103"/>
    <lineage>
        <taxon>Eukaryota</taxon>
        <taxon>Fungi</taxon>
        <taxon>Dikarya</taxon>
        <taxon>Basidiomycota</taxon>
        <taxon>Agaricomycotina</taxon>
        <taxon>Tremellomycetes</taxon>
        <taxon>Tremellales</taxon>
        <taxon>Cryptococcaceae</taxon>
        <taxon>Cryptococcus</taxon>
        <taxon>Cryptococcus gattii species complex</taxon>
    </lineage>
</organism>
<reference evidence="2 3" key="1">
    <citation type="submission" date="2015-01" db="EMBL/GenBank/DDBJ databases">
        <title>The Genome Sequence of Cryptococcus gattii EJB2.</title>
        <authorList>
            <consortium name="The Broad Institute Genomics Platform"/>
            <person name="Cuomo C."/>
            <person name="Litvintseva A."/>
            <person name="Chen Y."/>
            <person name="Heitman J."/>
            <person name="Sun S."/>
            <person name="Springer D."/>
            <person name="Dromer F."/>
            <person name="Young S."/>
            <person name="Zeng Q."/>
            <person name="Gargeya S."/>
            <person name="Abouelleil A."/>
            <person name="Alvarado L."/>
            <person name="Chapman S.B."/>
            <person name="Gainer-Dewar J."/>
            <person name="Goldberg J."/>
            <person name="Griggs A."/>
            <person name="Gujja S."/>
            <person name="Hansen M."/>
            <person name="Howarth C."/>
            <person name="Imamovic A."/>
            <person name="Larimer J."/>
            <person name="Murphy C."/>
            <person name="Naylor J."/>
            <person name="Pearson M."/>
            <person name="Priest M."/>
            <person name="Roberts A."/>
            <person name="Saif S."/>
            <person name="Shea T."/>
            <person name="Sykes S."/>
            <person name="Wortman J."/>
            <person name="Nusbaum C."/>
            <person name="Birren B."/>
        </authorList>
    </citation>
    <scope>NUCLEOTIDE SEQUENCE [LARGE SCALE GENOMIC DNA]</scope>
    <source>
        <strain evidence="2 3">EJB2</strain>
    </source>
</reference>
<keyword evidence="3" id="KW-1185">Reference proteome</keyword>
<dbReference type="EMBL" id="KN848686">
    <property type="protein sequence ID" value="KIR79245.1"/>
    <property type="molecule type" value="Genomic_DNA"/>
</dbReference>
<feature type="compositionally biased region" description="Basic and acidic residues" evidence="1">
    <location>
        <begin position="489"/>
        <end position="500"/>
    </location>
</feature>
<evidence type="ECO:0000313" key="2">
    <source>
        <dbReference type="EMBL" id="KIR79245.1"/>
    </source>
</evidence>
<accession>A0ABR5BUC2</accession>
<name>A0ABR5BUC2_9TREE</name>
<proteinExistence type="predicted"/>
<gene>
    <name evidence="2" type="ORF">I306_03664</name>
</gene>
<dbReference type="Proteomes" id="UP000054272">
    <property type="component" value="Unassembled WGS sequence"/>
</dbReference>
<feature type="region of interest" description="Disordered" evidence="1">
    <location>
        <begin position="452"/>
        <end position="507"/>
    </location>
</feature>
<sequence length="628" mass="69415">MSSSSPQNPQHLEQMHYNWPDFLPASGWPPLRSSSAHPTMGSEKYQIQRKIVDLNTDVRSDNLMVEKPQQGESAFENPSASPDEIDYFTETRMFRLRHAMEEDGCGMMSSSAPPTLLTKVTGEVWKELRPSIDIETGFLMLDAQSQTSVQVRESQGVYNRDKYEYYAAPAIDLETGYCYDRLLRAKLEKASSLDQSTPAPEHSTHPGHTGLGDWTTPHHTLKPFPPPDQLADLQQTSIYSPLSRSTISPPVPPLKGQRAVIEWQPSLLPLHAVPLPSSHASLDVSVPALYHPASIFGPFAGELPAAPQPVTHHPPQTELCVAQIPSQELIRQTTCLNMQLQGCSQTHIHPDLVSPLPPNAIFLRRVVSTQGGTQGFYGLSAHENKDGQYVSISATNDGDHLPPPNYPHGSYLTPSPHHVPSSIMTNHLHSLSVPGQEGMPLIGVGMLYPTPPNPNNPVQEGFASLPPLPKKKRGSPRPPAYPNYLVEKSNGEDKQEKRPGECTGQEGFEFGRRSLPKTAITCNFCRLKKLKAPLAHIVNDSVIVNVCTKSLATDVDQAKKEGKGKKIVIFLLLRMSYYLRPADIPKSLCVRYGQRAKETRQATLFVCFMLAYRNIVADAVVDFFLDVS</sequence>
<evidence type="ECO:0000256" key="1">
    <source>
        <dbReference type="SAM" id="MobiDB-lite"/>
    </source>
</evidence>